<dbReference type="InterPro" id="IPR029060">
    <property type="entry name" value="PIN-like_dom_sf"/>
</dbReference>
<keyword evidence="2" id="KW-1185">Reference proteome</keyword>
<gene>
    <name evidence="1" type="ORF">IR135_04230</name>
</gene>
<comment type="caution">
    <text evidence="1">The sequence shown here is derived from an EMBL/GenBank/DDBJ whole genome shotgun (WGS) entry which is preliminary data.</text>
</comment>
<accession>A0ABR9XXN4</accession>
<protein>
    <submittedName>
        <fullName evidence="1">PIN domain-containing protein</fullName>
    </submittedName>
</protein>
<proteinExistence type="predicted"/>
<dbReference type="RefSeq" id="WP_135096990.1">
    <property type="nucleotide sequence ID" value="NZ_JADGLW010000002.1"/>
</dbReference>
<evidence type="ECO:0000313" key="2">
    <source>
        <dbReference type="Proteomes" id="UP000647980"/>
    </source>
</evidence>
<organism evidence="1 2">
    <name type="scientific">Jeotgalicoccus nanhaiensis</name>
    <dbReference type="NCBI Taxonomy" id="568603"/>
    <lineage>
        <taxon>Bacteria</taxon>
        <taxon>Bacillati</taxon>
        <taxon>Bacillota</taxon>
        <taxon>Bacilli</taxon>
        <taxon>Bacillales</taxon>
        <taxon>Staphylococcaceae</taxon>
        <taxon>Jeotgalicoccus</taxon>
    </lineage>
</organism>
<dbReference type="Proteomes" id="UP000647980">
    <property type="component" value="Unassembled WGS sequence"/>
</dbReference>
<reference evidence="1 2" key="1">
    <citation type="submission" date="2020-10" db="EMBL/GenBank/DDBJ databases">
        <title>Mouse Oral microbiota.</title>
        <authorList>
            <person name="Joseph S."/>
            <person name="Aduse-Opoku J."/>
        </authorList>
    </citation>
    <scope>NUCLEOTIDE SEQUENCE [LARGE SCALE GENOMIC DNA]</scope>
    <source>
        <strain evidence="1 2">19428wE5_W307</strain>
    </source>
</reference>
<sequence length="205" mass="24016">MRKGKVFIDANIIIYADSFGKTDVFEWINNLYEEIYIHKIVLEEVKLSSARKKIEGFITEKRWLLFDPEDEKALTDNQYDLYEAYLDDVYESFRQLDAKKITESRELKHTNDLGEIHSLAAAVLLNASIICSNDLDIREVIEDSEILISEDEAQESVLITQDTLEDFCYYVIIHEIAQRKLVRKFFKTIHPDRVDSLDQRLLSES</sequence>
<dbReference type="EMBL" id="JADGLW010000002">
    <property type="protein sequence ID" value="MBF0753470.1"/>
    <property type="molecule type" value="Genomic_DNA"/>
</dbReference>
<dbReference type="SUPFAM" id="SSF88723">
    <property type="entry name" value="PIN domain-like"/>
    <property type="match status" value="1"/>
</dbReference>
<evidence type="ECO:0000313" key="1">
    <source>
        <dbReference type="EMBL" id="MBF0753470.1"/>
    </source>
</evidence>
<name>A0ABR9XXN4_9STAP</name>